<sequence>MIRLNPEQLVFVTERHLATLTTLRQDGTPHVVPVAFTWDAAAGVVRITANRGSVKARNARGYPPREGSPRAAVCQVDGGRWITLEGQIDVSEDPDEITAAVARYAKRYRELRPNPERIVLRLTPDKVMSSTYMA</sequence>
<keyword evidence="1" id="KW-0560">Oxidoreductase</keyword>
<evidence type="ECO:0000256" key="1">
    <source>
        <dbReference type="ARBA" id="ARBA00023002"/>
    </source>
</evidence>
<name>A0ABS1LKI7_9MICO</name>
<organism evidence="3 4">
    <name type="scientific">Myceligenerans indicum</name>
    <dbReference type="NCBI Taxonomy" id="2593663"/>
    <lineage>
        <taxon>Bacteria</taxon>
        <taxon>Bacillati</taxon>
        <taxon>Actinomycetota</taxon>
        <taxon>Actinomycetes</taxon>
        <taxon>Micrococcales</taxon>
        <taxon>Promicromonosporaceae</taxon>
        <taxon>Myceligenerans</taxon>
    </lineage>
</organism>
<dbReference type="PANTHER" id="PTHR35176">
    <property type="entry name" value="HEME OXYGENASE HI_0854-RELATED"/>
    <property type="match status" value="1"/>
</dbReference>
<dbReference type="PANTHER" id="PTHR35176:SF1">
    <property type="entry name" value="F420H(2)-DEPENDENT BILIVERDIN REDUCTASE"/>
    <property type="match status" value="1"/>
</dbReference>
<dbReference type="InterPro" id="IPR019920">
    <property type="entry name" value="F420-binding_dom_put"/>
</dbReference>
<evidence type="ECO:0000313" key="3">
    <source>
        <dbReference type="EMBL" id="MBL0886770.1"/>
    </source>
</evidence>
<evidence type="ECO:0000313" key="4">
    <source>
        <dbReference type="Proteomes" id="UP000675409"/>
    </source>
</evidence>
<gene>
    <name evidence="3" type="ORF">HGK34_10870</name>
</gene>
<protein>
    <submittedName>
        <fullName evidence="3">PPOX class F420-dependent oxidoreductase</fullName>
    </submittedName>
</protein>
<dbReference type="Proteomes" id="UP000675409">
    <property type="component" value="Unassembled WGS sequence"/>
</dbReference>
<dbReference type="Pfam" id="PF01243">
    <property type="entry name" value="PNPOx_N"/>
    <property type="match status" value="1"/>
</dbReference>
<proteinExistence type="predicted"/>
<dbReference type="InterPro" id="IPR012349">
    <property type="entry name" value="Split_barrel_FMN-bd"/>
</dbReference>
<keyword evidence="4" id="KW-1185">Reference proteome</keyword>
<dbReference type="InterPro" id="IPR011576">
    <property type="entry name" value="Pyridox_Oxase_N"/>
</dbReference>
<dbReference type="SUPFAM" id="SSF50475">
    <property type="entry name" value="FMN-binding split barrel"/>
    <property type="match status" value="1"/>
</dbReference>
<evidence type="ECO:0000259" key="2">
    <source>
        <dbReference type="Pfam" id="PF01243"/>
    </source>
</evidence>
<dbReference type="EMBL" id="JABBYC010000016">
    <property type="protein sequence ID" value="MBL0886770.1"/>
    <property type="molecule type" value="Genomic_DNA"/>
</dbReference>
<feature type="domain" description="Pyridoxamine 5'-phosphate oxidase N-terminal" evidence="2">
    <location>
        <begin position="6"/>
        <end position="127"/>
    </location>
</feature>
<dbReference type="NCBIfam" id="TIGR03618">
    <property type="entry name" value="Rv1155_F420"/>
    <property type="match status" value="1"/>
</dbReference>
<comment type="caution">
    <text evidence="3">The sequence shown here is derived from an EMBL/GenBank/DDBJ whole genome shotgun (WGS) entry which is preliminary data.</text>
</comment>
<dbReference type="RefSeq" id="WP_201847076.1">
    <property type="nucleotide sequence ID" value="NZ_JABBYC010000016.1"/>
</dbReference>
<accession>A0ABS1LKI7</accession>
<dbReference type="Gene3D" id="2.30.110.10">
    <property type="entry name" value="Electron Transport, Fmn-binding Protein, Chain A"/>
    <property type="match status" value="1"/>
</dbReference>
<reference evidence="3 4" key="1">
    <citation type="journal article" date="2021" name="Arch. Microbiol.">
        <title>Myceligenerans indicum sp. nov., an actinobacterium isolated from mangrove sediment of Sundarbans, India.</title>
        <authorList>
            <person name="Asha K."/>
            <person name="Bhadury P."/>
        </authorList>
    </citation>
    <scope>NUCLEOTIDE SEQUENCE [LARGE SCALE GENOMIC DNA]</scope>
    <source>
        <strain evidence="3 4">I2</strain>
    </source>
</reference>
<dbReference type="InterPro" id="IPR052019">
    <property type="entry name" value="F420H2_bilvrd_red/Heme_oxyg"/>
</dbReference>